<organism evidence="1">
    <name type="scientific">bioreactor metagenome</name>
    <dbReference type="NCBI Taxonomy" id="1076179"/>
    <lineage>
        <taxon>unclassified sequences</taxon>
        <taxon>metagenomes</taxon>
        <taxon>ecological metagenomes</taxon>
    </lineage>
</organism>
<evidence type="ECO:0000313" key="1">
    <source>
        <dbReference type="EMBL" id="MPN14238.1"/>
    </source>
</evidence>
<comment type="caution">
    <text evidence="1">The sequence shown here is derived from an EMBL/GenBank/DDBJ whole genome shotgun (WGS) entry which is preliminary data.</text>
</comment>
<reference evidence="1" key="1">
    <citation type="submission" date="2019-08" db="EMBL/GenBank/DDBJ databases">
        <authorList>
            <person name="Kucharzyk K."/>
            <person name="Murdoch R.W."/>
            <person name="Higgins S."/>
            <person name="Loffler F."/>
        </authorList>
    </citation>
    <scope>NUCLEOTIDE SEQUENCE</scope>
</reference>
<protein>
    <submittedName>
        <fullName evidence="1">Uncharacterized protein</fullName>
    </submittedName>
</protein>
<accession>A0A645FIL0</accession>
<name>A0A645FIL0_9ZZZZ</name>
<proteinExistence type="predicted"/>
<dbReference type="AlphaFoldDB" id="A0A645FIL0"/>
<dbReference type="EMBL" id="VSSQ01060840">
    <property type="protein sequence ID" value="MPN14238.1"/>
    <property type="molecule type" value="Genomic_DNA"/>
</dbReference>
<sequence>MVLQTVPQFLLRDIAGKRNTFLMQGADQLFIKILRHGRELAARHHYKILRRDVLEAFQETGDLLIGCAGTVVADFGILV</sequence>
<gene>
    <name evidence="1" type="ORF">SDC9_161564</name>
</gene>